<dbReference type="PANTHER" id="PTHR38340:SF1">
    <property type="entry name" value="S-LAYER PROTEIN"/>
    <property type="match status" value="1"/>
</dbReference>
<evidence type="ECO:0000256" key="2">
    <source>
        <dbReference type="ARBA" id="ARBA00022525"/>
    </source>
</evidence>
<dbReference type="Gene3D" id="1.10.530.40">
    <property type="match status" value="1"/>
</dbReference>
<proteinExistence type="predicted"/>
<keyword evidence="6" id="KW-1185">Reference proteome</keyword>
<dbReference type="SUPFAM" id="SSF51120">
    <property type="entry name" value="beta-Roll"/>
    <property type="match status" value="1"/>
</dbReference>
<dbReference type="Pfam" id="PF00353">
    <property type="entry name" value="HemolysinCabind"/>
    <property type="match status" value="2"/>
</dbReference>
<keyword evidence="2" id="KW-0964">Secreted</keyword>
<dbReference type="PANTHER" id="PTHR38340">
    <property type="entry name" value="S-LAYER PROTEIN"/>
    <property type="match status" value="1"/>
</dbReference>
<comment type="subcellular location">
    <subcellularLocation>
        <location evidence="1">Secreted</location>
    </subcellularLocation>
</comment>
<dbReference type="Proteomes" id="UP000757604">
    <property type="component" value="Unassembled WGS sequence"/>
</dbReference>
<dbReference type="InterPro" id="IPR001343">
    <property type="entry name" value="Hemolysn_Ca-bd"/>
</dbReference>
<gene>
    <name evidence="5" type="ORF">JNB71_02800</name>
</gene>
<evidence type="ECO:0000256" key="4">
    <source>
        <dbReference type="ARBA" id="ARBA00022638"/>
    </source>
</evidence>
<dbReference type="Gene3D" id="2.150.10.10">
    <property type="entry name" value="Serralysin-like metalloprotease, C-terminal"/>
    <property type="match status" value="1"/>
</dbReference>
<evidence type="ECO:0000256" key="1">
    <source>
        <dbReference type="ARBA" id="ARBA00004613"/>
    </source>
</evidence>
<comment type="caution">
    <text evidence="5">The sequence shown here is derived from an EMBL/GenBank/DDBJ whole genome shotgun (WGS) entry which is preliminary data.</text>
</comment>
<protein>
    <recommendedName>
        <fullName evidence="7">Calcium-binding protein</fullName>
    </recommendedName>
</protein>
<evidence type="ECO:0000313" key="5">
    <source>
        <dbReference type="EMBL" id="MBW9062237.1"/>
    </source>
</evidence>
<sequence length="601" mass="63817">MPLTNITSIEKADFLSKTAAFLKTWENAALIGKTAPSAHGAIHDDGKQIPTIGYGLNLKAMSYSAISAAYKLALTGKIEGKLSALQESGLKIIAKWKADTTPTAADDVALINKSQGKAGTAAEKKALQSLWLTDAQATVLLEARLKGKAGLFASSTEADLAARLNGFGASLPEESQERLVLYSLYYNAPTLIGPGISTAIKTDNHARFWYEVRYNHANFDIKGLQNRREDESNKVGILAPADRKDAGAVLKAMDFLFDREGGVSSVYEKIAARDKVINEADQVNAKTQSFEAQIASYLKTLSDKYAFGDQLHFVQAGGAGNDTFAPGVASYARLDAATMRNETNTNDLVIAGDGDNRIRTGGGDDWVYSGKGKDNIDLGDGDDHVSAGAGNDVINGGGGGDIMKGGAGYDIYLIESVSDRVVDVDRGKIRTEVSLKALTQNIDTYVNLKAGLTHSLTLDADKLPADPDGDTITFEGSSGNDAYRLSLTDDTMLVHFKTGNGNDKITLTGRENPATGTTTIAVEDAASTDRFDISVFSALSLDAFEGKADEIGNYYCKLESQSGVSTMAIWYASDGGGGTVTLNNAITICSTMPMSEAMFLV</sequence>
<name>A0ABS7H6T2_9HYPH</name>
<dbReference type="RefSeq" id="WP_220370307.1">
    <property type="nucleotide sequence ID" value="NZ_JAEUAO010000001.1"/>
</dbReference>
<dbReference type="PRINTS" id="PR00313">
    <property type="entry name" value="CABNDNGRPT"/>
</dbReference>
<dbReference type="InterPro" id="IPR023347">
    <property type="entry name" value="Lysozyme_dom_sf"/>
</dbReference>
<evidence type="ECO:0008006" key="7">
    <source>
        <dbReference type="Google" id="ProtNLM"/>
    </source>
</evidence>
<dbReference type="InterPro" id="IPR011049">
    <property type="entry name" value="Serralysin-like_metalloprot_C"/>
</dbReference>
<evidence type="ECO:0000256" key="3">
    <source>
        <dbReference type="ARBA" id="ARBA00022529"/>
    </source>
</evidence>
<evidence type="ECO:0000313" key="6">
    <source>
        <dbReference type="Proteomes" id="UP000757604"/>
    </source>
</evidence>
<accession>A0ABS7H6T2</accession>
<organism evidence="5 6">
    <name type="scientific">Rhizobium herbae</name>
    <dbReference type="NCBI Taxonomy" id="508661"/>
    <lineage>
        <taxon>Bacteria</taxon>
        <taxon>Pseudomonadati</taxon>
        <taxon>Pseudomonadota</taxon>
        <taxon>Alphaproteobacteria</taxon>
        <taxon>Hyphomicrobiales</taxon>
        <taxon>Rhizobiaceae</taxon>
        <taxon>Rhizobium/Agrobacterium group</taxon>
        <taxon>Rhizobium</taxon>
    </lineage>
</organism>
<dbReference type="InterPro" id="IPR050557">
    <property type="entry name" value="RTX_toxin/Mannuronan_C5-epim"/>
</dbReference>
<dbReference type="EMBL" id="JAEUAO010000001">
    <property type="protein sequence ID" value="MBW9062237.1"/>
    <property type="molecule type" value="Genomic_DNA"/>
</dbReference>
<keyword evidence="3" id="KW-0929">Antimicrobial</keyword>
<keyword evidence="4" id="KW-0081">Bacteriolytic enzyme</keyword>
<reference evidence="5 6" key="1">
    <citation type="journal article" date="2021" name="MBio">
        <title>Poor Competitiveness of Bradyrhizobium in Pigeon Pea Root Colonization in Indian Soils.</title>
        <authorList>
            <person name="Chalasani D."/>
            <person name="Basu A."/>
            <person name="Pullabhotla S.V.S.R.N."/>
            <person name="Jorrin B."/>
            <person name="Neal A.L."/>
            <person name="Poole P.S."/>
            <person name="Podile A.R."/>
            <person name="Tkacz A."/>
        </authorList>
    </citation>
    <scope>NUCLEOTIDE SEQUENCE [LARGE SCALE GENOMIC DNA]</scope>
    <source>
        <strain evidence="5 6">HU44</strain>
    </source>
</reference>